<dbReference type="GO" id="GO:0000103">
    <property type="term" value="P:sulfate assimilation"/>
    <property type="evidence" value="ECO:0007669"/>
    <property type="project" value="TreeGrafter"/>
</dbReference>
<keyword evidence="9 11" id="KW-0472">Membrane</keyword>
<evidence type="ECO:0000313" key="13">
    <source>
        <dbReference type="Proteomes" id="UP000275048"/>
    </source>
</evidence>
<gene>
    <name evidence="12" type="ORF">EDM22_01775</name>
</gene>
<dbReference type="InterPro" id="IPR059112">
    <property type="entry name" value="CysZ/EI24"/>
</dbReference>
<dbReference type="GO" id="GO:0005886">
    <property type="term" value="C:plasma membrane"/>
    <property type="evidence" value="ECO:0007669"/>
    <property type="project" value="TreeGrafter"/>
</dbReference>
<name>A0A3M8AMU6_9MICO</name>
<dbReference type="EMBL" id="RHHB01000001">
    <property type="protein sequence ID" value="RNB52534.1"/>
    <property type="molecule type" value="Genomic_DNA"/>
</dbReference>
<dbReference type="GO" id="GO:0019344">
    <property type="term" value="P:cysteine biosynthetic process"/>
    <property type="evidence" value="ECO:0007669"/>
    <property type="project" value="TreeGrafter"/>
</dbReference>
<evidence type="ECO:0000256" key="11">
    <source>
        <dbReference type="SAM" id="Phobius"/>
    </source>
</evidence>
<evidence type="ECO:0000256" key="10">
    <source>
        <dbReference type="SAM" id="MobiDB-lite"/>
    </source>
</evidence>
<accession>A0A3M8AMU6</accession>
<evidence type="ECO:0008006" key="14">
    <source>
        <dbReference type="Google" id="ProtNLM"/>
    </source>
</evidence>
<feature type="transmembrane region" description="Helical" evidence="11">
    <location>
        <begin position="20"/>
        <end position="45"/>
    </location>
</feature>
<feature type="transmembrane region" description="Helical" evidence="11">
    <location>
        <begin position="194"/>
        <end position="219"/>
    </location>
</feature>
<keyword evidence="6 11" id="KW-0812">Transmembrane</keyword>
<keyword evidence="4" id="KW-0997">Cell inner membrane</keyword>
<keyword evidence="13" id="KW-1185">Reference proteome</keyword>
<evidence type="ECO:0000256" key="4">
    <source>
        <dbReference type="ARBA" id="ARBA00022519"/>
    </source>
</evidence>
<keyword evidence="8" id="KW-0764">Sulfate transport</keyword>
<evidence type="ECO:0000313" key="12">
    <source>
        <dbReference type="EMBL" id="RNB52534.1"/>
    </source>
</evidence>
<dbReference type="Pfam" id="PF07264">
    <property type="entry name" value="EI24"/>
    <property type="match status" value="1"/>
</dbReference>
<feature type="region of interest" description="Disordered" evidence="10">
    <location>
        <begin position="243"/>
        <end position="262"/>
    </location>
</feature>
<dbReference type="GO" id="GO:0009675">
    <property type="term" value="F:high-affinity sulfate:proton symporter activity"/>
    <property type="evidence" value="ECO:0007669"/>
    <property type="project" value="TreeGrafter"/>
</dbReference>
<comment type="subcellular location">
    <subcellularLocation>
        <location evidence="1">Membrane</location>
        <topology evidence="1">Multi-pass membrane protein</topology>
    </subcellularLocation>
</comment>
<dbReference type="InterPro" id="IPR050480">
    <property type="entry name" value="CysZ-like"/>
</dbReference>
<feature type="transmembrane region" description="Helical" evidence="11">
    <location>
        <begin position="65"/>
        <end position="90"/>
    </location>
</feature>
<evidence type="ECO:0000256" key="7">
    <source>
        <dbReference type="ARBA" id="ARBA00022989"/>
    </source>
</evidence>
<dbReference type="PANTHER" id="PTHR37468:SF1">
    <property type="entry name" value="SULFATE TRANSPORTER CYSZ"/>
    <property type="match status" value="1"/>
</dbReference>
<evidence type="ECO:0000256" key="9">
    <source>
        <dbReference type="ARBA" id="ARBA00023136"/>
    </source>
</evidence>
<feature type="transmembrane region" description="Helical" evidence="11">
    <location>
        <begin position="125"/>
        <end position="144"/>
    </location>
</feature>
<evidence type="ECO:0000256" key="3">
    <source>
        <dbReference type="ARBA" id="ARBA00022475"/>
    </source>
</evidence>
<protein>
    <recommendedName>
        <fullName evidence="14">EI24 domain-containing protein</fullName>
    </recommendedName>
</protein>
<sequence>MLLRGFGYWRRDPGVMLLGLVPAVLVFAGIVAALVALGFGLPALVDWATPFADDWQAGWRTAFRITVGAITFTAAGLLAAVTFTAVTLAVGDPFYERIWRSVELDLGGDVPAEGAGFWRAVVDSLGLIGLGLVAAIVVALVGFIPVVGAVAAPVLGVVLSGRLLAAELSSRALQARGLPADVRRAIRRAHRGELLGFGVATQLCFMIPLGAVFTMPAAVAGSTMLARSALDAVQPAPAVGPVGPAPAAGPAAGPTATDVSAS</sequence>
<dbReference type="AlphaFoldDB" id="A0A3M8AMU6"/>
<keyword evidence="2" id="KW-0813">Transport</keyword>
<comment type="caution">
    <text evidence="12">The sequence shown here is derived from an EMBL/GenBank/DDBJ whole genome shotgun (WGS) entry which is preliminary data.</text>
</comment>
<evidence type="ECO:0000256" key="1">
    <source>
        <dbReference type="ARBA" id="ARBA00004141"/>
    </source>
</evidence>
<evidence type="ECO:0000256" key="8">
    <source>
        <dbReference type="ARBA" id="ARBA00023032"/>
    </source>
</evidence>
<proteinExistence type="predicted"/>
<evidence type="ECO:0000256" key="2">
    <source>
        <dbReference type="ARBA" id="ARBA00022448"/>
    </source>
</evidence>
<evidence type="ECO:0000256" key="5">
    <source>
        <dbReference type="ARBA" id="ARBA00022605"/>
    </source>
</evidence>
<organism evidence="12 13">
    <name type="scientific">Agromyces tardus</name>
    <dbReference type="NCBI Taxonomy" id="2583849"/>
    <lineage>
        <taxon>Bacteria</taxon>
        <taxon>Bacillati</taxon>
        <taxon>Actinomycetota</taxon>
        <taxon>Actinomycetes</taxon>
        <taxon>Micrococcales</taxon>
        <taxon>Microbacteriaceae</taxon>
        <taxon>Agromyces</taxon>
    </lineage>
</organism>
<evidence type="ECO:0000256" key="6">
    <source>
        <dbReference type="ARBA" id="ARBA00022692"/>
    </source>
</evidence>
<dbReference type="PANTHER" id="PTHR37468">
    <property type="entry name" value="SULFATE TRANSPORTER CYSZ"/>
    <property type="match status" value="1"/>
</dbReference>
<feature type="compositionally biased region" description="Low complexity" evidence="10">
    <location>
        <begin position="243"/>
        <end position="254"/>
    </location>
</feature>
<dbReference type="Proteomes" id="UP000275048">
    <property type="component" value="Unassembled WGS sequence"/>
</dbReference>
<keyword evidence="5" id="KW-0028">Amino-acid biosynthesis</keyword>
<keyword evidence="3" id="KW-1003">Cell membrane</keyword>
<keyword evidence="7 11" id="KW-1133">Transmembrane helix</keyword>
<reference evidence="12 13" key="1">
    <citation type="submission" date="2018-10" db="EMBL/GenBank/DDBJ databases">
        <title>Isolation, diversity and antibacterial activity of antinobacteria from the wheat rhizosphere soil.</title>
        <authorList>
            <person name="Sun T."/>
        </authorList>
    </citation>
    <scope>NUCLEOTIDE SEQUENCE [LARGE SCALE GENOMIC DNA]</scope>
    <source>
        <strain evidence="12 13">SJ-23</strain>
    </source>
</reference>
<dbReference type="OrthoDB" id="3375053at2"/>